<feature type="transmembrane region" description="Helical" evidence="6">
    <location>
        <begin position="179"/>
        <end position="201"/>
    </location>
</feature>
<feature type="transmembrane region" description="Helical" evidence="6">
    <location>
        <begin position="268"/>
        <end position="287"/>
    </location>
</feature>
<name>A0A918RQY4_9GAMM</name>
<reference evidence="8" key="2">
    <citation type="submission" date="2020-09" db="EMBL/GenBank/DDBJ databases">
        <authorList>
            <person name="Sun Q."/>
            <person name="Kim S."/>
        </authorList>
    </citation>
    <scope>NUCLEOTIDE SEQUENCE</scope>
    <source>
        <strain evidence="8">KCTC 12711</strain>
    </source>
</reference>
<dbReference type="EMBL" id="BMXA01000002">
    <property type="protein sequence ID" value="GHA08805.1"/>
    <property type="molecule type" value="Genomic_DNA"/>
</dbReference>
<evidence type="ECO:0000256" key="3">
    <source>
        <dbReference type="ARBA" id="ARBA00022692"/>
    </source>
</evidence>
<protein>
    <submittedName>
        <fullName evidence="8">Membrane protein</fullName>
    </submittedName>
</protein>
<organism evidence="8 9">
    <name type="scientific">Arenicella chitinivorans</name>
    <dbReference type="NCBI Taxonomy" id="1329800"/>
    <lineage>
        <taxon>Bacteria</taxon>
        <taxon>Pseudomonadati</taxon>
        <taxon>Pseudomonadota</taxon>
        <taxon>Gammaproteobacteria</taxon>
        <taxon>Arenicellales</taxon>
        <taxon>Arenicellaceae</taxon>
        <taxon>Arenicella</taxon>
    </lineage>
</organism>
<keyword evidence="5 6" id="KW-0472">Membrane</keyword>
<dbReference type="AlphaFoldDB" id="A0A918RQY4"/>
<feature type="transmembrane region" description="Helical" evidence="6">
    <location>
        <begin position="123"/>
        <end position="141"/>
    </location>
</feature>
<comment type="caution">
    <text evidence="8">The sequence shown here is derived from an EMBL/GenBank/DDBJ whole genome shotgun (WGS) entry which is preliminary data.</text>
</comment>
<proteinExistence type="inferred from homology"/>
<keyword evidence="9" id="KW-1185">Reference proteome</keyword>
<gene>
    <name evidence="8" type="primary">pagO</name>
    <name evidence="8" type="ORF">GCM10008090_18360</name>
</gene>
<feature type="transmembrane region" description="Helical" evidence="6">
    <location>
        <begin position="92"/>
        <end position="111"/>
    </location>
</feature>
<reference evidence="8" key="1">
    <citation type="journal article" date="2014" name="Int. J. Syst. Evol. Microbiol.">
        <title>Complete genome sequence of Corynebacterium casei LMG S-19264T (=DSM 44701T), isolated from a smear-ripened cheese.</title>
        <authorList>
            <consortium name="US DOE Joint Genome Institute (JGI-PGF)"/>
            <person name="Walter F."/>
            <person name="Albersmeier A."/>
            <person name="Kalinowski J."/>
            <person name="Ruckert C."/>
        </authorList>
    </citation>
    <scope>NUCLEOTIDE SEQUENCE</scope>
    <source>
        <strain evidence="8">KCTC 12711</strain>
    </source>
</reference>
<feature type="transmembrane region" description="Helical" evidence="6">
    <location>
        <begin position="147"/>
        <end position="167"/>
    </location>
</feature>
<keyword evidence="3 6" id="KW-0812">Transmembrane</keyword>
<evidence type="ECO:0000256" key="6">
    <source>
        <dbReference type="SAM" id="Phobius"/>
    </source>
</evidence>
<evidence type="ECO:0000256" key="1">
    <source>
        <dbReference type="ARBA" id="ARBA00004141"/>
    </source>
</evidence>
<dbReference type="Pfam" id="PF00892">
    <property type="entry name" value="EamA"/>
    <property type="match status" value="2"/>
</dbReference>
<keyword evidence="4 6" id="KW-1133">Transmembrane helix</keyword>
<dbReference type="SUPFAM" id="SSF103481">
    <property type="entry name" value="Multidrug resistance efflux transporter EmrE"/>
    <property type="match status" value="2"/>
</dbReference>
<comment type="subcellular location">
    <subcellularLocation>
        <location evidence="1">Membrane</location>
        <topology evidence="1">Multi-pass membrane protein</topology>
    </subcellularLocation>
</comment>
<feature type="domain" description="EamA" evidence="7">
    <location>
        <begin position="8"/>
        <end position="137"/>
    </location>
</feature>
<accession>A0A918RQY4</accession>
<evidence type="ECO:0000256" key="5">
    <source>
        <dbReference type="ARBA" id="ARBA00023136"/>
    </source>
</evidence>
<evidence type="ECO:0000313" key="9">
    <source>
        <dbReference type="Proteomes" id="UP000614811"/>
    </source>
</evidence>
<dbReference type="Proteomes" id="UP000614811">
    <property type="component" value="Unassembled WGS sequence"/>
</dbReference>
<evidence type="ECO:0000259" key="7">
    <source>
        <dbReference type="Pfam" id="PF00892"/>
    </source>
</evidence>
<dbReference type="InterPro" id="IPR000620">
    <property type="entry name" value="EamA_dom"/>
</dbReference>
<dbReference type="PANTHER" id="PTHR32322">
    <property type="entry name" value="INNER MEMBRANE TRANSPORTER"/>
    <property type="match status" value="1"/>
</dbReference>
<dbReference type="InterPro" id="IPR037185">
    <property type="entry name" value="EmrE-like"/>
</dbReference>
<evidence type="ECO:0000256" key="2">
    <source>
        <dbReference type="ARBA" id="ARBA00007362"/>
    </source>
</evidence>
<evidence type="ECO:0000256" key="4">
    <source>
        <dbReference type="ARBA" id="ARBA00022989"/>
    </source>
</evidence>
<dbReference type="RefSeq" id="WP_189400056.1">
    <property type="nucleotide sequence ID" value="NZ_BMXA01000002.1"/>
</dbReference>
<comment type="similarity">
    <text evidence="2">Belongs to the EamA transporter family.</text>
</comment>
<feature type="transmembrane region" description="Helical" evidence="6">
    <location>
        <begin position="244"/>
        <end position="262"/>
    </location>
</feature>
<feature type="transmembrane region" description="Helical" evidence="6">
    <location>
        <begin position="213"/>
        <end position="235"/>
    </location>
</feature>
<feature type="transmembrane region" description="Helical" evidence="6">
    <location>
        <begin position="66"/>
        <end position="86"/>
    </location>
</feature>
<feature type="transmembrane region" description="Helical" evidence="6">
    <location>
        <begin position="33"/>
        <end position="54"/>
    </location>
</feature>
<feature type="domain" description="EamA" evidence="7">
    <location>
        <begin position="150"/>
        <end position="284"/>
    </location>
</feature>
<dbReference type="PANTHER" id="PTHR32322:SF2">
    <property type="entry name" value="EAMA DOMAIN-CONTAINING PROTEIN"/>
    <property type="match status" value="1"/>
</dbReference>
<dbReference type="InterPro" id="IPR050638">
    <property type="entry name" value="AA-Vitamin_Transporters"/>
</dbReference>
<sequence length="296" mass="31617">MNRLSTTIAVISVILIWSTTPLAIQWSSVDAPLTSALLRMLIGVLFCGSVVTLLRQGVPMHRPALTIYLVGGVTTFLSMTLFYAAAQRIPSGWIAVLFGLSPLMTGAISALVEPETRLTPARVIGLLLGLGGLYLVFSAGLNVEQASLGGVALTLLATLISSATSVITRQLVKAQSMSGMQITTGNLLMAMPLFFAATLIMEPDFALDNSFRALSSLVYLGLIGTGVGFTLYYYLLKRVSANRLSLIALITPITGLCLSSWLNNEPMVTEVWIGAALVCVGLTLYEFKPRLGLRTL</sequence>
<dbReference type="GO" id="GO:0016020">
    <property type="term" value="C:membrane"/>
    <property type="evidence" value="ECO:0007669"/>
    <property type="project" value="UniProtKB-SubCell"/>
</dbReference>
<evidence type="ECO:0000313" key="8">
    <source>
        <dbReference type="EMBL" id="GHA08805.1"/>
    </source>
</evidence>